<dbReference type="PANTHER" id="PTHR42855:SF2">
    <property type="entry name" value="DRUG RESISTANCE ABC TRANSPORTER,ATP-BINDING PROTEIN"/>
    <property type="match status" value="1"/>
</dbReference>
<evidence type="ECO:0000259" key="4">
    <source>
        <dbReference type="PROSITE" id="PS50893"/>
    </source>
</evidence>
<dbReference type="PANTHER" id="PTHR42855">
    <property type="entry name" value="ABC TRANSPORTER ATP-BINDING SUBUNIT"/>
    <property type="match status" value="1"/>
</dbReference>
<feature type="domain" description="ABC transporter" evidence="4">
    <location>
        <begin position="297"/>
        <end position="487"/>
    </location>
</feature>
<keyword evidence="1" id="KW-0547">Nucleotide-binding</keyword>
<dbReference type="CDD" id="cd03221">
    <property type="entry name" value="ABCF_EF-3"/>
    <property type="match status" value="2"/>
</dbReference>
<dbReference type="GO" id="GO:0016887">
    <property type="term" value="F:ATP hydrolysis activity"/>
    <property type="evidence" value="ECO:0007669"/>
    <property type="project" value="InterPro"/>
</dbReference>
<dbReference type="SUPFAM" id="SSF52540">
    <property type="entry name" value="P-loop containing nucleoside triphosphate hydrolases"/>
    <property type="match status" value="2"/>
</dbReference>
<evidence type="ECO:0000313" key="6">
    <source>
        <dbReference type="Proteomes" id="UP000183997"/>
    </source>
</evidence>
<dbReference type="RefSeq" id="WP_072916679.1">
    <property type="nucleotide sequence ID" value="NZ_FRAR01000026.1"/>
</dbReference>
<dbReference type="AlphaFoldDB" id="A0A1M6VVK9"/>
<sequence length="487" mass="54886">MELLIKAKDIRVEYIGRDILDIDELELYDYDRIGLVGGNGAGKSTLLKVLFGDLVLPHSKITRRGNFSLIPQLSDAFVQEEKDHVLMGKLGVDNLAVQTMSGGEETRLKIAQALSEQVHGIFADEPTCHLDREGIDFLIGQLKYFSGALLIISHDRYFLDELVDKIWELKDGKITEYWGGYSDYLRQKEEEQQSQAVQYEQFVAERDRLERAIVEKQRQARKVEQKSKGATRKNNTESGGRLGHQKTVGSKQKKLYNAAKNMEHRIDLLGDVKAPEKGRTIRFRQSAALELHNPFPITGTNICKRFGEKMIFEKASFQIPLGAKVALTGGNGVGKTTLFHMILEQENGISISPKAAIGYFAQTGYKFNRKQGVMEFMQENCDYQVSEIRSVLASMGYSQNDVCKELSVLSGGEIIKLLLAKMLLGRYNILLMDEPSNFLDLPSLEALEVMMKDYAGTIFFISHDKRLLDNVANIVYEIKGGQITPQK</sequence>
<dbReference type="InterPro" id="IPR003439">
    <property type="entry name" value="ABC_transporter-like_ATP-bd"/>
</dbReference>
<gene>
    <name evidence="5" type="ORF">SAMN02745123_03374</name>
</gene>
<keyword evidence="6" id="KW-1185">Reference proteome</keyword>
<feature type="region of interest" description="Disordered" evidence="3">
    <location>
        <begin position="217"/>
        <end position="250"/>
    </location>
</feature>
<organism evidence="5 6">
    <name type="scientific">Desulforamulus aeronauticus DSM 10349</name>
    <dbReference type="NCBI Taxonomy" id="1121421"/>
    <lineage>
        <taxon>Bacteria</taxon>
        <taxon>Bacillati</taxon>
        <taxon>Bacillota</taxon>
        <taxon>Clostridia</taxon>
        <taxon>Eubacteriales</taxon>
        <taxon>Peptococcaceae</taxon>
        <taxon>Desulforamulus</taxon>
    </lineage>
</organism>
<dbReference type="Proteomes" id="UP000183997">
    <property type="component" value="Unassembled WGS sequence"/>
</dbReference>
<dbReference type="SMART" id="SM00382">
    <property type="entry name" value="AAA"/>
    <property type="match status" value="2"/>
</dbReference>
<evidence type="ECO:0000256" key="3">
    <source>
        <dbReference type="SAM" id="MobiDB-lite"/>
    </source>
</evidence>
<dbReference type="InterPro" id="IPR027417">
    <property type="entry name" value="P-loop_NTPase"/>
</dbReference>
<dbReference type="GO" id="GO:0005524">
    <property type="term" value="F:ATP binding"/>
    <property type="evidence" value="ECO:0007669"/>
    <property type="project" value="UniProtKB-KW"/>
</dbReference>
<dbReference type="Pfam" id="PF12848">
    <property type="entry name" value="ABC_tran_Xtn"/>
    <property type="match status" value="1"/>
</dbReference>
<dbReference type="NCBIfam" id="NF000355">
    <property type="entry name" value="ribo_prot_ABC_F"/>
    <property type="match status" value="1"/>
</dbReference>
<dbReference type="Gene3D" id="3.40.50.300">
    <property type="entry name" value="P-loop containing nucleotide triphosphate hydrolases"/>
    <property type="match status" value="3"/>
</dbReference>
<feature type="compositionally biased region" description="Basic and acidic residues" evidence="3">
    <location>
        <begin position="217"/>
        <end position="227"/>
    </location>
</feature>
<feature type="domain" description="ABC transporter" evidence="4">
    <location>
        <begin position="5"/>
        <end position="196"/>
    </location>
</feature>
<evidence type="ECO:0000313" key="5">
    <source>
        <dbReference type="EMBL" id="SHK85405.1"/>
    </source>
</evidence>
<dbReference type="STRING" id="1121421.SAMN02745123_03374"/>
<keyword evidence="2 5" id="KW-0067">ATP-binding</keyword>
<dbReference type="EMBL" id="FRAR01000026">
    <property type="protein sequence ID" value="SHK85405.1"/>
    <property type="molecule type" value="Genomic_DNA"/>
</dbReference>
<dbReference type="Pfam" id="PF00005">
    <property type="entry name" value="ABC_tran"/>
    <property type="match status" value="2"/>
</dbReference>
<dbReference type="InterPro" id="IPR051309">
    <property type="entry name" value="ABCF_ATPase"/>
</dbReference>
<reference evidence="6" key="1">
    <citation type="submission" date="2016-11" db="EMBL/GenBank/DDBJ databases">
        <authorList>
            <person name="Varghese N."/>
            <person name="Submissions S."/>
        </authorList>
    </citation>
    <scope>NUCLEOTIDE SEQUENCE [LARGE SCALE GENOMIC DNA]</scope>
    <source>
        <strain evidence="6">DSM 10349</strain>
    </source>
</reference>
<dbReference type="InterPro" id="IPR032781">
    <property type="entry name" value="ABC_tran_Xtn"/>
</dbReference>
<evidence type="ECO:0000256" key="1">
    <source>
        <dbReference type="ARBA" id="ARBA00022741"/>
    </source>
</evidence>
<accession>A0A1M6VVK9</accession>
<name>A0A1M6VVK9_9FIRM</name>
<protein>
    <submittedName>
        <fullName evidence="5">Macrolide transport system ATP-binding/permease protein</fullName>
    </submittedName>
</protein>
<evidence type="ECO:0000256" key="2">
    <source>
        <dbReference type="ARBA" id="ARBA00022840"/>
    </source>
</evidence>
<dbReference type="OrthoDB" id="1624247at2"/>
<dbReference type="InterPro" id="IPR003593">
    <property type="entry name" value="AAA+_ATPase"/>
</dbReference>
<dbReference type="PROSITE" id="PS50893">
    <property type="entry name" value="ABC_TRANSPORTER_2"/>
    <property type="match status" value="2"/>
</dbReference>
<proteinExistence type="predicted"/>
<dbReference type="NCBIfam" id="NF000168">
    <property type="entry name" value="ABCF_Msr_all"/>
    <property type="match status" value="1"/>
</dbReference>